<comment type="caution">
    <text evidence="9">The sequence shown here is derived from an EMBL/GenBank/DDBJ whole genome shotgun (WGS) entry which is preliminary data.</text>
</comment>
<evidence type="ECO:0000313" key="10">
    <source>
        <dbReference type="Proteomes" id="UP000253083"/>
    </source>
</evidence>
<gene>
    <name evidence="9" type="ORF">DFR28_102930</name>
</gene>
<evidence type="ECO:0000313" key="9">
    <source>
        <dbReference type="EMBL" id="RBP51500.1"/>
    </source>
</evidence>
<keyword evidence="3 9" id="KW-0808">Transferase</keyword>
<reference evidence="9 10" key="1">
    <citation type="submission" date="2018-06" db="EMBL/GenBank/DDBJ databases">
        <title>Genomic Encyclopedia of Type Strains, Phase IV (KMG-IV): sequencing the most valuable type-strain genomes for metagenomic binning, comparative biology and taxonomic classification.</title>
        <authorList>
            <person name="Goeker M."/>
        </authorList>
    </citation>
    <scope>NUCLEOTIDE SEQUENCE [LARGE SCALE GENOMIC DNA]</scope>
    <source>
        <strain evidence="9 10">DSM 24032</strain>
    </source>
</reference>
<dbReference type="AlphaFoldDB" id="A0A395JS21"/>
<keyword evidence="10" id="KW-1185">Reference proteome</keyword>
<comment type="similarity">
    <text evidence="2">Belongs to the bacterial sugar transferase family.</text>
</comment>
<comment type="subcellular location">
    <subcellularLocation>
        <location evidence="1">Membrane</location>
        <topology evidence="1">Multi-pass membrane protein</topology>
    </subcellularLocation>
</comment>
<dbReference type="GO" id="GO:0016020">
    <property type="term" value="C:membrane"/>
    <property type="evidence" value="ECO:0007669"/>
    <property type="project" value="UniProtKB-SubCell"/>
</dbReference>
<evidence type="ECO:0000259" key="8">
    <source>
        <dbReference type="Pfam" id="PF02397"/>
    </source>
</evidence>
<dbReference type="NCBIfam" id="TIGR03025">
    <property type="entry name" value="EPS_sugtrans"/>
    <property type="match status" value="1"/>
</dbReference>
<dbReference type="InParanoid" id="A0A395JS21"/>
<name>A0A395JS21_9GAMM</name>
<evidence type="ECO:0000256" key="1">
    <source>
        <dbReference type="ARBA" id="ARBA00004141"/>
    </source>
</evidence>
<dbReference type="GO" id="GO:0016780">
    <property type="term" value="F:phosphotransferase activity, for other substituted phosphate groups"/>
    <property type="evidence" value="ECO:0007669"/>
    <property type="project" value="TreeGrafter"/>
</dbReference>
<evidence type="ECO:0000256" key="5">
    <source>
        <dbReference type="ARBA" id="ARBA00022989"/>
    </source>
</evidence>
<dbReference type="Proteomes" id="UP000253083">
    <property type="component" value="Unassembled WGS sequence"/>
</dbReference>
<feature type="transmembrane region" description="Helical" evidence="7">
    <location>
        <begin position="76"/>
        <end position="96"/>
    </location>
</feature>
<evidence type="ECO:0000256" key="4">
    <source>
        <dbReference type="ARBA" id="ARBA00022692"/>
    </source>
</evidence>
<evidence type="ECO:0000256" key="6">
    <source>
        <dbReference type="ARBA" id="ARBA00023136"/>
    </source>
</evidence>
<proteinExistence type="inferred from homology"/>
<organism evidence="9 10">
    <name type="scientific">Arenicella xantha</name>
    <dbReference type="NCBI Taxonomy" id="644221"/>
    <lineage>
        <taxon>Bacteria</taxon>
        <taxon>Pseudomonadati</taxon>
        <taxon>Pseudomonadota</taxon>
        <taxon>Gammaproteobacteria</taxon>
        <taxon>Arenicellales</taxon>
        <taxon>Arenicellaceae</taxon>
        <taxon>Arenicella</taxon>
    </lineage>
</organism>
<evidence type="ECO:0000256" key="2">
    <source>
        <dbReference type="ARBA" id="ARBA00006464"/>
    </source>
</evidence>
<feature type="transmembrane region" description="Helical" evidence="7">
    <location>
        <begin position="108"/>
        <end position="128"/>
    </location>
</feature>
<dbReference type="InterPro" id="IPR003362">
    <property type="entry name" value="Bact_transf"/>
</dbReference>
<feature type="transmembrane region" description="Helical" evidence="7">
    <location>
        <begin position="273"/>
        <end position="294"/>
    </location>
</feature>
<keyword evidence="5 7" id="KW-1133">Transmembrane helix</keyword>
<dbReference type="OrthoDB" id="9808602at2"/>
<feature type="domain" description="Bacterial sugar transferase" evidence="8">
    <location>
        <begin position="268"/>
        <end position="450"/>
    </location>
</feature>
<dbReference type="PANTHER" id="PTHR30576">
    <property type="entry name" value="COLANIC BIOSYNTHESIS UDP-GLUCOSE LIPID CARRIER TRANSFERASE"/>
    <property type="match status" value="1"/>
</dbReference>
<accession>A0A395JS21</accession>
<evidence type="ECO:0000256" key="3">
    <source>
        <dbReference type="ARBA" id="ARBA00022679"/>
    </source>
</evidence>
<sequence length="455" mass="51661">MLNRGTIRKVRSFIILTIDLVTGLVIFSSVYHLRMNQLPDYSSPDLWLILLTLITTLYLAGTYFKERSHLLPALPIRTFFISLIGGTFCIAWVYLLGPTEFNSYFGRGILPVGTLLFGVATTLTRYSINSLYHFQERGLELLYIGYSKSCDALLVELKNHAEVRSISIVCDKKEAPNDPRITYYDGTISEALSQQGWQVIIVDPEHQTSADEKSMLVSARLSGTPVISLTDYYELNWYMIPVNHIGDDWFLRAQGFSMLGNPVSQRLKRIADFVLATILLILSMPLLLICGLLIKLTSKGPILFSQTRIGFQGAPFTIFKLRTMQVDAEQDGAQWAQSNDPRITAIGGFLRRSRLDEIPQCWNVLIGDMSFVGPRPERPEFTAMLAEKIPYYDIRHTVKPGISGWAQVIFPYGASTEDALRKLQYELYYIKHQSLLLDLNIMIRTLFTVFQRAGR</sequence>
<feature type="transmembrane region" description="Helical" evidence="7">
    <location>
        <begin position="12"/>
        <end position="34"/>
    </location>
</feature>
<dbReference type="Pfam" id="PF02397">
    <property type="entry name" value="Bac_transf"/>
    <property type="match status" value="1"/>
</dbReference>
<dbReference type="InterPro" id="IPR017475">
    <property type="entry name" value="EPS_sugar_tfrase"/>
</dbReference>
<dbReference type="PANTHER" id="PTHR30576:SF0">
    <property type="entry name" value="UNDECAPRENYL-PHOSPHATE N-ACETYLGALACTOSAMINYL 1-PHOSPHATE TRANSFERASE-RELATED"/>
    <property type="match status" value="1"/>
</dbReference>
<evidence type="ECO:0000256" key="7">
    <source>
        <dbReference type="SAM" id="Phobius"/>
    </source>
</evidence>
<dbReference type="EMBL" id="QNRT01000002">
    <property type="protein sequence ID" value="RBP51500.1"/>
    <property type="molecule type" value="Genomic_DNA"/>
</dbReference>
<feature type="transmembrane region" description="Helical" evidence="7">
    <location>
        <begin position="46"/>
        <end position="64"/>
    </location>
</feature>
<protein>
    <submittedName>
        <fullName evidence="9">Exopolysaccharide biosynthesis polyprenyl glycosylphosphotransferase</fullName>
    </submittedName>
</protein>
<keyword evidence="6 7" id="KW-0472">Membrane</keyword>
<keyword evidence="4 7" id="KW-0812">Transmembrane</keyword>
<dbReference type="RefSeq" id="WP_113954262.1">
    <property type="nucleotide sequence ID" value="NZ_QNRT01000002.1"/>
</dbReference>